<reference evidence="9 10" key="1">
    <citation type="journal article" date="2009" name="Appl. Environ. Microbiol.">
        <title>Three genomes from the phylum Acidobacteria provide insight into the lifestyles of these microorganisms in soils.</title>
        <authorList>
            <person name="Ward N.L."/>
            <person name="Challacombe J.F."/>
            <person name="Janssen P.H."/>
            <person name="Henrissat B."/>
            <person name="Coutinho P.M."/>
            <person name="Wu M."/>
            <person name="Xie G."/>
            <person name="Haft D.H."/>
            <person name="Sait M."/>
            <person name="Badger J."/>
            <person name="Barabote R.D."/>
            <person name="Bradley B."/>
            <person name="Brettin T.S."/>
            <person name="Brinkac L.M."/>
            <person name="Bruce D."/>
            <person name="Creasy T."/>
            <person name="Daugherty S.C."/>
            <person name="Davidsen T.M."/>
            <person name="DeBoy R.T."/>
            <person name="Detter J.C."/>
            <person name="Dodson R.J."/>
            <person name="Durkin A.S."/>
            <person name="Ganapathy A."/>
            <person name="Gwinn-Giglio M."/>
            <person name="Han C.S."/>
            <person name="Khouri H."/>
            <person name="Kiss H."/>
            <person name="Kothari S.P."/>
            <person name="Madupu R."/>
            <person name="Nelson K.E."/>
            <person name="Nelson W.C."/>
            <person name="Paulsen I."/>
            <person name="Penn K."/>
            <person name="Ren Q."/>
            <person name="Rosovitz M.J."/>
            <person name="Selengut J.D."/>
            <person name="Shrivastava S."/>
            <person name="Sullivan S.A."/>
            <person name="Tapia R."/>
            <person name="Thompson L.S."/>
            <person name="Watkins K.L."/>
            <person name="Yang Q."/>
            <person name="Yu C."/>
            <person name="Zafar N."/>
            <person name="Zhou L."/>
            <person name="Kuske C.R."/>
        </authorList>
    </citation>
    <scope>NUCLEOTIDE SEQUENCE [LARGE SCALE GENOMIC DNA]</scope>
    <source>
        <strain evidence="10">ATCC 51196 / DSM 11244 / BCRC 80197 / JCM 7670 / NBRC 15755 / NCIMB 13165 / 161</strain>
    </source>
</reference>
<accession>C1F5Z7</accession>
<protein>
    <submittedName>
        <fullName evidence="9">Outer membrane efflux protein</fullName>
    </submittedName>
</protein>
<evidence type="ECO:0000313" key="9">
    <source>
        <dbReference type="EMBL" id="ACO31882.1"/>
    </source>
</evidence>
<dbReference type="InterPro" id="IPR003423">
    <property type="entry name" value="OMP_efflux"/>
</dbReference>
<keyword evidence="5" id="KW-0812">Transmembrane</keyword>
<comment type="subcellular location">
    <subcellularLocation>
        <location evidence="1">Cell outer membrane</location>
    </subcellularLocation>
</comment>
<evidence type="ECO:0000256" key="6">
    <source>
        <dbReference type="ARBA" id="ARBA00023136"/>
    </source>
</evidence>
<dbReference type="InParanoid" id="C1F5Z7"/>
<dbReference type="GO" id="GO:0015562">
    <property type="term" value="F:efflux transmembrane transporter activity"/>
    <property type="evidence" value="ECO:0007669"/>
    <property type="project" value="InterPro"/>
</dbReference>
<dbReference type="InterPro" id="IPR028351">
    <property type="entry name" value="CyaE"/>
</dbReference>
<evidence type="ECO:0000256" key="7">
    <source>
        <dbReference type="ARBA" id="ARBA00023237"/>
    </source>
</evidence>
<dbReference type="Pfam" id="PF02321">
    <property type="entry name" value="OEP"/>
    <property type="match status" value="2"/>
</dbReference>
<dbReference type="PIRSF" id="PIRSF001892">
    <property type="entry name" value="CyaE"/>
    <property type="match status" value="1"/>
</dbReference>
<keyword evidence="8" id="KW-0732">Signal</keyword>
<dbReference type="OrthoDB" id="107009at2"/>
<evidence type="ECO:0000256" key="4">
    <source>
        <dbReference type="ARBA" id="ARBA00022452"/>
    </source>
</evidence>
<dbReference type="HOGENOM" id="CLU_012817_10_6_0"/>
<dbReference type="GO" id="GO:1990281">
    <property type="term" value="C:efflux pump complex"/>
    <property type="evidence" value="ECO:0007669"/>
    <property type="project" value="TreeGrafter"/>
</dbReference>
<dbReference type="STRING" id="240015.ACP_1406"/>
<dbReference type="PANTHER" id="PTHR30026">
    <property type="entry name" value="OUTER MEMBRANE PROTEIN TOLC"/>
    <property type="match status" value="1"/>
</dbReference>
<name>C1F5Z7_ACIC5</name>
<evidence type="ECO:0000313" key="10">
    <source>
        <dbReference type="Proteomes" id="UP000002207"/>
    </source>
</evidence>
<keyword evidence="6" id="KW-0472">Membrane</keyword>
<evidence type="ECO:0000256" key="8">
    <source>
        <dbReference type="SAM" id="SignalP"/>
    </source>
</evidence>
<keyword evidence="3" id="KW-0813">Transport</keyword>
<keyword evidence="10" id="KW-1185">Reference proteome</keyword>
<keyword evidence="4" id="KW-1134">Transmembrane beta strand</keyword>
<comment type="similarity">
    <text evidence="2">Belongs to the outer membrane factor (OMF) (TC 1.B.17) family.</text>
</comment>
<evidence type="ECO:0000256" key="5">
    <source>
        <dbReference type="ARBA" id="ARBA00022692"/>
    </source>
</evidence>
<dbReference type="RefSeq" id="WP_015896539.1">
    <property type="nucleotide sequence ID" value="NC_012483.1"/>
</dbReference>
<organism evidence="9 10">
    <name type="scientific">Acidobacterium capsulatum (strain ATCC 51196 / DSM 11244 / BCRC 80197 / JCM 7670 / NBRC 15755 / NCIMB 13165 / 161)</name>
    <dbReference type="NCBI Taxonomy" id="240015"/>
    <lineage>
        <taxon>Bacteria</taxon>
        <taxon>Pseudomonadati</taxon>
        <taxon>Acidobacteriota</taxon>
        <taxon>Terriglobia</taxon>
        <taxon>Terriglobales</taxon>
        <taxon>Acidobacteriaceae</taxon>
        <taxon>Acidobacterium</taxon>
    </lineage>
</organism>
<dbReference type="Gene3D" id="1.20.1600.10">
    <property type="entry name" value="Outer membrane efflux proteins (OEP)"/>
    <property type="match status" value="1"/>
</dbReference>
<feature type="chain" id="PRO_5002909311" evidence="8">
    <location>
        <begin position="22"/>
        <end position="459"/>
    </location>
</feature>
<gene>
    <name evidence="9" type="ordered locus">ACP_1406</name>
</gene>
<feature type="signal peptide" evidence="8">
    <location>
        <begin position="1"/>
        <end position="21"/>
    </location>
</feature>
<evidence type="ECO:0000256" key="2">
    <source>
        <dbReference type="ARBA" id="ARBA00007613"/>
    </source>
</evidence>
<dbReference type="SUPFAM" id="SSF56954">
    <property type="entry name" value="Outer membrane efflux proteins (OEP)"/>
    <property type="match status" value="1"/>
</dbReference>
<dbReference type="KEGG" id="aca:ACP_1406"/>
<dbReference type="GO" id="GO:0009279">
    <property type="term" value="C:cell outer membrane"/>
    <property type="evidence" value="ECO:0007669"/>
    <property type="project" value="UniProtKB-SubCell"/>
</dbReference>
<dbReference type="EMBL" id="CP001472">
    <property type="protein sequence ID" value="ACO31882.1"/>
    <property type="molecule type" value="Genomic_DNA"/>
</dbReference>
<proteinExistence type="inferred from homology"/>
<evidence type="ECO:0000256" key="1">
    <source>
        <dbReference type="ARBA" id="ARBA00004442"/>
    </source>
</evidence>
<dbReference type="AlphaFoldDB" id="C1F5Z7"/>
<dbReference type="InterPro" id="IPR051906">
    <property type="entry name" value="TolC-like"/>
</dbReference>
<dbReference type="eggNOG" id="COG1538">
    <property type="taxonomic scope" value="Bacteria"/>
</dbReference>
<dbReference type="Proteomes" id="UP000002207">
    <property type="component" value="Chromosome"/>
</dbReference>
<sequence length="459" mass="49987">MSKHAWIVTATLLATSLSAVAQSGNASALPAAPAMHLTLQMNNAAGVSSGQNPPLTRQQAEQMALRNNPRISASKLLAMAQQQGVREARAAYLPDLTGAVTAVRADNGSRISASSLTASRLMTHAGAGGELSQLITDFGHTRNLILTQKLEAQAANANALATKEEIVLYTDQAFYSALTAQAILHVAQQTVKTRQITETQVNQLTAHKLRSTLDLSFAQVNLSEAKLMELDAENNADASMAQLDAILGLDHNVAYQLVEDHTTAPAPPVDLDSLVQQAIQQRPDLMAMNYGTRSEQKYAHAERDQLLPTISAMGTVGATPVRVDRYYTSNWWGAVGVNMNVPIFNGFLYNAQAKAARERAEADAEYTRDLKDKIVRDVNTSWLRVNTAYQRLTVTTQLVQEADMGLKLAQTRYNLGLSSIVELSQAQLQQTRAQIEATNARYEYRLALATLRYQTGQLP</sequence>
<dbReference type="FunCoup" id="C1F5Z7">
    <property type="interactions" value="230"/>
</dbReference>
<dbReference type="PANTHER" id="PTHR30026:SF21">
    <property type="entry name" value="SLR1270 PROTEIN"/>
    <property type="match status" value="1"/>
</dbReference>
<keyword evidence="7" id="KW-0998">Cell outer membrane</keyword>
<evidence type="ECO:0000256" key="3">
    <source>
        <dbReference type="ARBA" id="ARBA00022448"/>
    </source>
</evidence>
<dbReference type="GO" id="GO:0015288">
    <property type="term" value="F:porin activity"/>
    <property type="evidence" value="ECO:0007669"/>
    <property type="project" value="TreeGrafter"/>
</dbReference>